<keyword evidence="1" id="KW-0472">Membrane</keyword>
<keyword evidence="1" id="KW-1133">Transmembrane helix</keyword>
<name>A0A2H0VD24_9BACT</name>
<gene>
    <name evidence="2" type="ORF">COT92_02045</name>
</gene>
<keyword evidence="1" id="KW-0812">Transmembrane</keyword>
<dbReference type="EMBL" id="PFAK01000035">
    <property type="protein sequence ID" value="PIR96259.1"/>
    <property type="molecule type" value="Genomic_DNA"/>
</dbReference>
<protein>
    <submittedName>
        <fullName evidence="2">Uncharacterized protein</fullName>
    </submittedName>
</protein>
<dbReference type="Proteomes" id="UP000230922">
    <property type="component" value="Unassembled WGS sequence"/>
</dbReference>
<accession>A0A2H0VD24</accession>
<evidence type="ECO:0000256" key="1">
    <source>
        <dbReference type="SAM" id="Phobius"/>
    </source>
</evidence>
<dbReference type="AlphaFoldDB" id="A0A2H0VD24"/>
<evidence type="ECO:0000313" key="3">
    <source>
        <dbReference type="Proteomes" id="UP000230922"/>
    </source>
</evidence>
<sequence>MNWLEKVRKKPHTEKIRLIWILIAAVVIILIGIWIGTARIKKNVSKDTTLFKAIDQGINDVIGTYKN</sequence>
<proteinExistence type="predicted"/>
<comment type="caution">
    <text evidence="2">The sequence shown here is derived from an EMBL/GenBank/DDBJ whole genome shotgun (WGS) entry which is preliminary data.</text>
</comment>
<organism evidence="2 3">
    <name type="scientific">Candidatus Doudnabacteria bacterium CG10_big_fil_rev_8_21_14_0_10_42_18</name>
    <dbReference type="NCBI Taxonomy" id="1974552"/>
    <lineage>
        <taxon>Bacteria</taxon>
        <taxon>Candidatus Doudnaibacteriota</taxon>
    </lineage>
</organism>
<feature type="transmembrane region" description="Helical" evidence="1">
    <location>
        <begin position="18"/>
        <end position="36"/>
    </location>
</feature>
<evidence type="ECO:0000313" key="2">
    <source>
        <dbReference type="EMBL" id="PIR96259.1"/>
    </source>
</evidence>
<reference evidence="3" key="1">
    <citation type="submission" date="2017-09" db="EMBL/GenBank/DDBJ databases">
        <title>Depth-based differentiation of microbial function through sediment-hosted aquifers and enrichment of novel symbionts in the deep terrestrial subsurface.</title>
        <authorList>
            <person name="Probst A.J."/>
            <person name="Ladd B."/>
            <person name="Jarett J.K."/>
            <person name="Geller-Mcgrath D.E."/>
            <person name="Sieber C.M.K."/>
            <person name="Emerson J.B."/>
            <person name="Anantharaman K."/>
            <person name="Thomas B.C."/>
            <person name="Malmstrom R."/>
            <person name="Stieglmeier M."/>
            <person name="Klingl A."/>
            <person name="Woyke T."/>
            <person name="Ryan C.M."/>
            <person name="Banfield J.F."/>
        </authorList>
    </citation>
    <scope>NUCLEOTIDE SEQUENCE [LARGE SCALE GENOMIC DNA]</scope>
</reference>